<gene>
    <name evidence="1" type="ORF">NCTC204_02322</name>
</gene>
<proteinExistence type="predicted"/>
<name>A0A377ZYX6_KLEPN</name>
<dbReference type="AlphaFoldDB" id="A0A377ZYX6"/>
<dbReference type="Proteomes" id="UP000255192">
    <property type="component" value="Unassembled WGS sequence"/>
</dbReference>
<dbReference type="EMBL" id="UGMD01000002">
    <property type="protein sequence ID" value="STU91321.1"/>
    <property type="molecule type" value="Genomic_DNA"/>
</dbReference>
<protein>
    <submittedName>
        <fullName evidence="1">Uncharacterized protein</fullName>
    </submittedName>
</protein>
<evidence type="ECO:0000313" key="1">
    <source>
        <dbReference type="EMBL" id="STU91321.1"/>
    </source>
</evidence>
<accession>A0A377ZYX6</accession>
<evidence type="ECO:0000313" key="2">
    <source>
        <dbReference type="Proteomes" id="UP000255192"/>
    </source>
</evidence>
<sequence length="163" mass="17077">MRPSTSSTSASGWQRFSQLYGAPCATALSTAARQSSSALVTAGTTCSGLIAEKGGREKGVNNGLVICAVLLKRVNEARVRRLCMRSRMGDSWGNFNDGRCVSLGIAAISPPVAGKARHAVQRAGNHINAFFAPSPRPPTDSAAARIAVRGWRRIAGNPPAARC</sequence>
<organism evidence="1 2">
    <name type="scientific">Klebsiella pneumoniae</name>
    <dbReference type="NCBI Taxonomy" id="573"/>
    <lineage>
        <taxon>Bacteria</taxon>
        <taxon>Pseudomonadati</taxon>
        <taxon>Pseudomonadota</taxon>
        <taxon>Gammaproteobacteria</taxon>
        <taxon>Enterobacterales</taxon>
        <taxon>Enterobacteriaceae</taxon>
        <taxon>Klebsiella/Raoultella group</taxon>
        <taxon>Klebsiella</taxon>
        <taxon>Klebsiella pneumoniae complex</taxon>
    </lineage>
</organism>
<reference evidence="1 2" key="1">
    <citation type="submission" date="2018-06" db="EMBL/GenBank/DDBJ databases">
        <authorList>
            <consortium name="Pathogen Informatics"/>
            <person name="Doyle S."/>
        </authorList>
    </citation>
    <scope>NUCLEOTIDE SEQUENCE [LARGE SCALE GENOMIC DNA]</scope>
    <source>
        <strain evidence="1 2">NCTC204</strain>
    </source>
</reference>